<dbReference type="KEGG" id="cdep:91088111"/>
<name>A0AAJ8JUJ0_9TREE</name>
<dbReference type="AlphaFoldDB" id="A0AAJ8JUJ0"/>
<reference evidence="1" key="2">
    <citation type="journal article" date="2022" name="Elife">
        <title>Obligate sexual reproduction of a homothallic fungus closely related to the Cryptococcus pathogenic species complex.</title>
        <authorList>
            <person name="Passer A.R."/>
            <person name="Clancey S.A."/>
            <person name="Shea T."/>
            <person name="David-Palma M."/>
            <person name="Averette A.F."/>
            <person name="Boekhout T."/>
            <person name="Porcel B.M."/>
            <person name="Nowrousian M."/>
            <person name="Cuomo C.A."/>
            <person name="Sun S."/>
            <person name="Heitman J."/>
            <person name="Coelho M.A."/>
        </authorList>
    </citation>
    <scope>NUCLEOTIDE SEQUENCE</scope>
    <source>
        <strain evidence="1">CBS 7841</strain>
    </source>
</reference>
<dbReference type="Proteomes" id="UP000094043">
    <property type="component" value="Chromosome 4"/>
</dbReference>
<dbReference type="RefSeq" id="XP_066069388.1">
    <property type="nucleotide sequence ID" value="XM_066213291.1"/>
</dbReference>
<accession>A0AAJ8JUJ0</accession>
<organism evidence="1 2">
    <name type="scientific">Cryptococcus depauperatus CBS 7841</name>
    <dbReference type="NCBI Taxonomy" id="1295531"/>
    <lineage>
        <taxon>Eukaryota</taxon>
        <taxon>Fungi</taxon>
        <taxon>Dikarya</taxon>
        <taxon>Basidiomycota</taxon>
        <taxon>Agaricomycotina</taxon>
        <taxon>Tremellomycetes</taxon>
        <taxon>Tremellales</taxon>
        <taxon>Cryptococcaceae</taxon>
        <taxon>Cryptococcus</taxon>
    </lineage>
</organism>
<dbReference type="EMBL" id="CP143787">
    <property type="protein sequence ID" value="WVN88688.1"/>
    <property type="molecule type" value="Genomic_DNA"/>
</dbReference>
<sequence length="153" mass="17355">MGEDVDGDGNAHITVKANHFYYVIYGKSGKLDLSRQVFDTSIRTEIQKLILKTKRRESLRIEGRATIRDFDECRFPSVALMQGKATGSEGNNTLNRLTLSNRCRSTSEFTGRTFYTPSHSRNAGEQLQLQGFDTLQICLGEAIDWLSLARKFR</sequence>
<keyword evidence="2" id="KW-1185">Reference proteome</keyword>
<reference evidence="1" key="1">
    <citation type="submission" date="2016-06" db="EMBL/GenBank/DDBJ databases">
        <authorList>
            <person name="Cuomo C."/>
            <person name="Litvintseva A."/>
            <person name="Heitman J."/>
            <person name="Chen Y."/>
            <person name="Sun S."/>
            <person name="Springer D."/>
            <person name="Dromer F."/>
            <person name="Young S."/>
            <person name="Zeng Q."/>
            <person name="Chapman S."/>
            <person name="Gujja S."/>
            <person name="Saif S."/>
            <person name="Birren B."/>
        </authorList>
    </citation>
    <scope>NUCLEOTIDE SEQUENCE</scope>
    <source>
        <strain evidence="1">CBS 7841</strain>
    </source>
</reference>
<evidence type="ECO:0000313" key="2">
    <source>
        <dbReference type="Proteomes" id="UP000094043"/>
    </source>
</evidence>
<protein>
    <submittedName>
        <fullName evidence="1">Uncharacterized protein</fullName>
    </submittedName>
</protein>
<evidence type="ECO:0000313" key="1">
    <source>
        <dbReference type="EMBL" id="WVN88688.1"/>
    </source>
</evidence>
<gene>
    <name evidence="1" type="ORF">L203_103901</name>
</gene>
<dbReference type="GeneID" id="91088111"/>
<proteinExistence type="predicted"/>
<reference evidence="1" key="3">
    <citation type="submission" date="2024-01" db="EMBL/GenBank/DDBJ databases">
        <authorList>
            <person name="Coelho M.A."/>
            <person name="David-Palma M."/>
            <person name="Shea T."/>
            <person name="Sun S."/>
            <person name="Cuomo C.A."/>
            <person name="Heitman J."/>
        </authorList>
    </citation>
    <scope>NUCLEOTIDE SEQUENCE</scope>
    <source>
        <strain evidence="1">CBS 7841</strain>
    </source>
</reference>